<evidence type="ECO:0000313" key="3">
    <source>
        <dbReference type="Proteomes" id="UP000013165"/>
    </source>
</evidence>
<organism evidence="2 3">
    <name type="scientific">Marinobacter nanhaiticus D15-8W</name>
    <dbReference type="NCBI Taxonomy" id="626887"/>
    <lineage>
        <taxon>Bacteria</taxon>
        <taxon>Pseudomonadati</taxon>
        <taxon>Pseudomonadota</taxon>
        <taxon>Gammaproteobacteria</taxon>
        <taxon>Pseudomonadales</taxon>
        <taxon>Marinobacteraceae</taxon>
        <taxon>Marinobacter</taxon>
    </lineage>
</organism>
<accession>N6WPE4</accession>
<evidence type="ECO:0000259" key="1">
    <source>
        <dbReference type="Pfam" id="PF04248"/>
    </source>
</evidence>
<gene>
    <name evidence="2" type="ORF">J057_16130</name>
</gene>
<keyword evidence="3" id="KW-1185">Reference proteome</keyword>
<dbReference type="Pfam" id="PF04248">
    <property type="entry name" value="NTP_transf_9"/>
    <property type="match status" value="1"/>
</dbReference>
<dbReference type="AlphaFoldDB" id="N6WPE4"/>
<proteinExistence type="predicted"/>
<reference evidence="2 3" key="1">
    <citation type="journal article" date="2013" name="Genome Announc.">
        <title>Genome Sequence of the Polycyclic Aromatic Hydrocarbon-Degrading Bacterium Strain Marinobacter nanhaiticus D15-8WT.</title>
        <authorList>
            <person name="Cui Z."/>
            <person name="Gao W."/>
            <person name="Li Q."/>
            <person name="Xu G."/>
            <person name="Zheng L."/>
        </authorList>
    </citation>
    <scope>NUCLEOTIDE SEQUENCE [LARGE SCALE GENOMIC DNA]</scope>
    <source>
        <strain evidence="2 3">D15-8W</strain>
    </source>
</reference>
<feature type="domain" description="DUF427" evidence="1">
    <location>
        <begin position="21"/>
        <end position="87"/>
    </location>
</feature>
<sequence>MTDAQHDHPHAISIEPSTHRVTVIVAGLVIADSAQAKVLHEKGLDDVLYIPRMDVVMTELRQTDHSTHCPFKGDATYFSIPAGGERSEMCKPAT</sequence>
<dbReference type="RefSeq" id="WP_004581168.1">
    <property type="nucleotide sequence ID" value="NZ_AP028878.1"/>
</dbReference>
<dbReference type="eggNOG" id="COG2343">
    <property type="taxonomic scope" value="Bacteria"/>
</dbReference>
<dbReference type="Gene3D" id="2.170.150.40">
    <property type="entry name" value="Domain of unknown function (DUF427)"/>
    <property type="match status" value="1"/>
</dbReference>
<dbReference type="EMBL" id="APLQ01000014">
    <property type="protein sequence ID" value="ENO12942.1"/>
    <property type="molecule type" value="Genomic_DNA"/>
</dbReference>
<name>N6WPE4_9GAMM</name>
<comment type="caution">
    <text evidence="2">The sequence shown here is derived from an EMBL/GenBank/DDBJ whole genome shotgun (WGS) entry which is preliminary data.</text>
</comment>
<dbReference type="InterPro" id="IPR038694">
    <property type="entry name" value="DUF427_sf"/>
</dbReference>
<dbReference type="PATRIC" id="fig|626887.3.peg.3223"/>
<dbReference type="HOGENOM" id="CLU_2382743_0_0_6"/>
<dbReference type="PANTHER" id="PTHR34310">
    <property type="entry name" value="DUF427 DOMAIN PROTEIN (AFU_ORTHOLOGUE AFUA_3G02220)"/>
    <property type="match status" value="1"/>
</dbReference>
<dbReference type="STRING" id="626887.J057_16130"/>
<protein>
    <submittedName>
        <fullName evidence="2">DUF427 domain-containing protein</fullName>
    </submittedName>
</protein>
<dbReference type="PANTHER" id="PTHR34310:SF8">
    <property type="entry name" value="CONSERVED PROTEIN"/>
    <property type="match status" value="1"/>
</dbReference>
<dbReference type="Proteomes" id="UP000013165">
    <property type="component" value="Unassembled WGS sequence"/>
</dbReference>
<dbReference type="InterPro" id="IPR007361">
    <property type="entry name" value="DUF427"/>
</dbReference>
<dbReference type="OrthoDB" id="4565346at2"/>
<evidence type="ECO:0000313" key="2">
    <source>
        <dbReference type="EMBL" id="ENO12942.1"/>
    </source>
</evidence>